<dbReference type="Gene3D" id="1.50.10.10">
    <property type="match status" value="1"/>
</dbReference>
<evidence type="ECO:0000313" key="5">
    <source>
        <dbReference type="Proteomes" id="UP000505355"/>
    </source>
</evidence>
<dbReference type="InterPro" id="IPR054363">
    <property type="entry name" value="GH95_cat"/>
</dbReference>
<dbReference type="InterPro" id="IPR013780">
    <property type="entry name" value="Glyco_hydro_b"/>
</dbReference>
<name>A0A7D4QDI3_9SPHI</name>
<dbReference type="Pfam" id="PF22124">
    <property type="entry name" value="Glyco_hydro_95_cat"/>
    <property type="match status" value="1"/>
</dbReference>
<dbReference type="AlphaFoldDB" id="A0A7D4QDI3"/>
<feature type="domain" description="Glycosyl hydrolase family 95 N-terminal" evidence="1">
    <location>
        <begin position="11"/>
        <end position="262"/>
    </location>
</feature>
<dbReference type="Gene3D" id="2.70.98.50">
    <property type="entry name" value="putative glycoside hydrolase family protein from bacillus halodurans"/>
    <property type="match status" value="1"/>
</dbReference>
<dbReference type="FunFam" id="1.50.10.10:FF:000028">
    <property type="entry name" value="Alpha-L-fucosidase 2"/>
    <property type="match status" value="1"/>
</dbReference>
<feature type="domain" description="Alpha fucosidase A-like C-terminal" evidence="2">
    <location>
        <begin position="711"/>
        <end position="803"/>
    </location>
</feature>
<dbReference type="InterPro" id="IPR049053">
    <property type="entry name" value="AFCA-like_C"/>
</dbReference>
<dbReference type="SUPFAM" id="SSF48208">
    <property type="entry name" value="Six-hairpin glycosidases"/>
    <property type="match status" value="1"/>
</dbReference>
<keyword evidence="5" id="KW-1185">Reference proteome</keyword>
<accession>A0A7D4QDI3</accession>
<reference evidence="4 5" key="1">
    <citation type="submission" date="2020-05" db="EMBL/GenBank/DDBJ databases">
        <title>Mucilaginibacter mali sp. nov.</title>
        <authorList>
            <person name="Kim H.S."/>
            <person name="Lee K.C."/>
            <person name="Suh M.K."/>
            <person name="Kim J.-S."/>
            <person name="Han K.-I."/>
            <person name="Eom M.K."/>
            <person name="Shin Y.K."/>
            <person name="Lee J.-S."/>
        </authorList>
    </citation>
    <scope>NUCLEOTIDE SEQUENCE [LARGE SCALE GENOMIC DNA]</scope>
    <source>
        <strain evidence="4 5">G2-14</strain>
    </source>
</reference>
<dbReference type="Gene3D" id="2.60.40.1180">
    <property type="entry name" value="Golgi alpha-mannosidase II"/>
    <property type="match status" value="1"/>
</dbReference>
<proteinExistence type="predicted"/>
<dbReference type="InterPro" id="IPR012341">
    <property type="entry name" value="6hp_glycosidase-like_sf"/>
</dbReference>
<keyword evidence="4" id="KW-0378">Hydrolase</keyword>
<feature type="domain" description="Glycosyl hydrolase family 95 catalytic" evidence="3">
    <location>
        <begin position="293"/>
        <end position="709"/>
    </location>
</feature>
<dbReference type="Pfam" id="PF14498">
    <property type="entry name" value="Glyco_hyd_65N_2"/>
    <property type="match status" value="1"/>
</dbReference>
<dbReference type="KEGG" id="mmab:HQ865_08295"/>
<evidence type="ECO:0000259" key="3">
    <source>
        <dbReference type="Pfam" id="PF22124"/>
    </source>
</evidence>
<organism evidence="4 5">
    <name type="scientific">Mucilaginibacter mali</name>
    <dbReference type="NCBI Taxonomy" id="2740462"/>
    <lineage>
        <taxon>Bacteria</taxon>
        <taxon>Pseudomonadati</taxon>
        <taxon>Bacteroidota</taxon>
        <taxon>Sphingobacteriia</taxon>
        <taxon>Sphingobacteriales</taxon>
        <taxon>Sphingobacteriaceae</taxon>
        <taxon>Mucilaginibacter</taxon>
    </lineage>
</organism>
<dbReference type="GO" id="GO:0005975">
    <property type="term" value="P:carbohydrate metabolic process"/>
    <property type="evidence" value="ECO:0007669"/>
    <property type="project" value="InterPro"/>
</dbReference>
<dbReference type="InterPro" id="IPR008928">
    <property type="entry name" value="6-hairpin_glycosidase_sf"/>
</dbReference>
<dbReference type="Proteomes" id="UP000505355">
    <property type="component" value="Chromosome"/>
</dbReference>
<dbReference type="GO" id="GO:0004560">
    <property type="term" value="F:alpha-L-fucosidase activity"/>
    <property type="evidence" value="ECO:0007669"/>
    <property type="project" value="InterPro"/>
</dbReference>
<evidence type="ECO:0000313" key="4">
    <source>
        <dbReference type="EMBL" id="QKJ33105.1"/>
    </source>
</evidence>
<dbReference type="InterPro" id="IPR027414">
    <property type="entry name" value="GH95_N_dom"/>
</dbReference>
<sequence length="806" mass="89935">MQCFSQGALKLWYKQPARVWTEALPLGNGRLGAMVFGGAGKELIQLNEATLWSGGPMRTNQNPGAYANLQLAREALFKKEDYTAANAYAKKMQGYYSDSYMPLGDLTIDQQFKDSTISNYYRDLNIKDAIATTRFTAGGVQFTRQMISSAPDQVMVLHFTASKPGQLNFKLGIKNQLRHENFLVSNNEIGMKAKAPSHIEPNYNKVPVVITWEDSTHIRGMRYRLLVKAVNKGGTVNADTTGIVVKNATEVTVYLSAATSFNGFDKSPVIQGRDEAKLAAGYLSTAIQKPWPVLLNRHYADHHKYFNRVRFDLSVPADSSNAALPTDERLENYTKGAADLSLETLYFQYGRYLLIASSRPGGVNANLQGIWNKDVRPAWSSNYTTNINAQMNYWPAEAANLSDVHLPFINFIKEASVTGKVTASEFYHARGWVLHHNSDIWAITNPVGDIGRGDPKWASWAMGSPWLSQHLWWHYEFTKDKDYLRNTAYPIMKSAALFCIDWLQPYKGHLVTAPSVSPENNFFDDNHKQGSVSIATTMDMSIIRDLFTNLIDASNELGYDKAFRDTIIAKKALLFPLQIGQKGNIQEWYKDWEDPDPHHRHVSHLFGLFPGKEISPIQTPAFANAAKKTLELRGDAGTGWSLAWKINFWARLLDGNHSYKMIRDLLRITRDLGTNMSNGGGSYPNLFDAHPPFQIDGNFGGLSGMCEMLLQSQSGEINMLPAIPDAWSSGEVSGLKARGNFEVAMKWNNKQIVNASVLSGAGGVCHIRTANRVKVAGVQTKMSKTDNGYLISFNTQKGMRYQITGI</sequence>
<evidence type="ECO:0000259" key="2">
    <source>
        <dbReference type="Pfam" id="PF21307"/>
    </source>
</evidence>
<dbReference type="InterPro" id="IPR016518">
    <property type="entry name" value="Alpha-L-fucosidase"/>
</dbReference>
<protein>
    <submittedName>
        <fullName evidence="4">Glycoside hydrolase family 95 protein</fullName>
    </submittedName>
</protein>
<dbReference type="PANTHER" id="PTHR31084">
    <property type="entry name" value="ALPHA-L-FUCOSIDASE 2"/>
    <property type="match status" value="1"/>
</dbReference>
<dbReference type="PIRSF" id="PIRSF007663">
    <property type="entry name" value="UCP007663"/>
    <property type="match status" value="1"/>
</dbReference>
<dbReference type="EMBL" id="CP054139">
    <property type="protein sequence ID" value="QKJ33105.1"/>
    <property type="molecule type" value="Genomic_DNA"/>
</dbReference>
<gene>
    <name evidence="4" type="ORF">HQ865_08295</name>
</gene>
<dbReference type="Pfam" id="PF21307">
    <property type="entry name" value="Glyco_hydro_95_C"/>
    <property type="match status" value="1"/>
</dbReference>
<evidence type="ECO:0000259" key="1">
    <source>
        <dbReference type="Pfam" id="PF14498"/>
    </source>
</evidence>
<dbReference type="PANTHER" id="PTHR31084:SF0">
    <property type="entry name" value="ALPHA-L-FUCOSIDASE 2"/>
    <property type="match status" value="1"/>
</dbReference>